<organism evidence="2 3">
    <name type="scientific">Amycolatopsis australiensis</name>
    <dbReference type="NCBI Taxonomy" id="546364"/>
    <lineage>
        <taxon>Bacteria</taxon>
        <taxon>Bacillati</taxon>
        <taxon>Actinomycetota</taxon>
        <taxon>Actinomycetes</taxon>
        <taxon>Pseudonocardiales</taxon>
        <taxon>Pseudonocardiaceae</taxon>
        <taxon>Amycolatopsis</taxon>
    </lineage>
</organism>
<proteinExistence type="predicted"/>
<keyword evidence="1" id="KW-0175">Coiled coil</keyword>
<evidence type="ECO:0000313" key="3">
    <source>
        <dbReference type="Proteomes" id="UP000182740"/>
    </source>
</evidence>
<dbReference type="EMBL" id="FPJG01000006">
    <property type="protein sequence ID" value="SFW82319.1"/>
    <property type="molecule type" value="Genomic_DNA"/>
</dbReference>
<sequence>MGRWITKDGKRIYIGAKGTGAVAAAAAGLAIAAGAGGGVFGGAAGEAGTAGAAAEALAGNTAGDVADALPGRSLETRRAQARDSAERGKAKEAWSRLKLKELKREVRRLEREGDCVAAASGKVRDFLARTPCTSLDRMLLAVGDGHGNAAVVSVVRVGFRSAKQARDFEKVEAVQGSGDVRPLEIAAVLGIAGVRMSGLHYRSRPDGHAMVVAEADTATGHFDGPTLDALADVAAYLPVR</sequence>
<accession>A0A1K1SE29</accession>
<keyword evidence="3" id="KW-1185">Reference proteome</keyword>
<gene>
    <name evidence="2" type="ORF">SAMN04489730_5385</name>
</gene>
<evidence type="ECO:0000313" key="2">
    <source>
        <dbReference type="EMBL" id="SFW82319.1"/>
    </source>
</evidence>
<reference evidence="3" key="1">
    <citation type="submission" date="2016-11" db="EMBL/GenBank/DDBJ databases">
        <authorList>
            <person name="Varghese N."/>
            <person name="Submissions S."/>
        </authorList>
    </citation>
    <scope>NUCLEOTIDE SEQUENCE [LARGE SCALE GENOMIC DNA]</scope>
    <source>
        <strain evidence="3">DSM 44671</strain>
    </source>
</reference>
<protein>
    <submittedName>
        <fullName evidence="2">Uncharacterized protein</fullName>
    </submittedName>
</protein>
<feature type="coiled-coil region" evidence="1">
    <location>
        <begin position="92"/>
        <end position="119"/>
    </location>
</feature>
<dbReference type="STRING" id="546364.SAMN04489730_5385"/>
<evidence type="ECO:0000256" key="1">
    <source>
        <dbReference type="SAM" id="Coils"/>
    </source>
</evidence>
<name>A0A1K1SE29_9PSEU</name>
<dbReference type="RefSeq" id="WP_245805111.1">
    <property type="nucleotide sequence ID" value="NZ_FPJG01000006.1"/>
</dbReference>
<dbReference type="Proteomes" id="UP000182740">
    <property type="component" value="Unassembled WGS sequence"/>
</dbReference>
<dbReference type="AlphaFoldDB" id="A0A1K1SE29"/>